<organism evidence="4 5">
    <name type="scientific">Camellia sinensis</name>
    <name type="common">Tea plant</name>
    <name type="synonym">Thea sinensis</name>
    <dbReference type="NCBI Taxonomy" id="4442"/>
    <lineage>
        <taxon>Eukaryota</taxon>
        <taxon>Viridiplantae</taxon>
        <taxon>Streptophyta</taxon>
        <taxon>Embryophyta</taxon>
        <taxon>Tracheophyta</taxon>
        <taxon>Spermatophyta</taxon>
        <taxon>Magnoliopsida</taxon>
        <taxon>eudicotyledons</taxon>
        <taxon>Gunneridae</taxon>
        <taxon>Pentapetalae</taxon>
        <taxon>asterids</taxon>
        <taxon>Ericales</taxon>
        <taxon>Theaceae</taxon>
        <taxon>Camellia</taxon>
    </lineage>
</organism>
<dbReference type="AlphaFoldDB" id="A0A7J7GVF7"/>
<dbReference type="Proteomes" id="UP000593564">
    <property type="component" value="Unassembled WGS sequence"/>
</dbReference>
<sequence>MWCYCRTTYMPMSYLYGRKYHGPITDLVKSLRQEIHPKPYEEINWNKVRHDCCKEDLYYHHTFIQNLLWNSLHYLSEPIMNCWSFNRIRERAIQKTVKYMRYGAESSRYITIGCVKKASNTNKIKWSLQMMYWWVENPDGNEFKHHLARIPDYLWLAEDGMKMQSIGSQIWDTTLATQAIIASNMADEYGNSLRKAHVYIKESQTKKKNPTGDFESMYCYFTKGAWTFSNQDQGWVVADCTAESVKCLLTISQMPTEIAGKKADNESVYDAVNVLLFLQSPESGGFAIWEPPVPLPAFWMLNPSELFADIVVETEHVECTASIIHALLSFKRLHPTHWEKEIEISVAKAIGFRERRQWPNGSWHGYWGICFIYGTFFVLEGLVSAGKTYNNSQVVRRGIEFLLSIQNKEGGWGESLESCPSMLYVLLISMIFMHENEISTAGRKQNKTGTNIMSYAERDPTPLHREAKLSINAQMDDGDFPQQEITGVVMKNCM</sequence>
<comment type="caution">
    <text evidence="4">The sequence shown here is derived from an EMBL/GenBank/DDBJ whole genome shotgun (WGS) entry which is preliminary data.</text>
</comment>
<proteinExistence type="inferred from homology"/>
<dbReference type="GO" id="GO:0016104">
    <property type="term" value="P:triterpenoid biosynthetic process"/>
    <property type="evidence" value="ECO:0007669"/>
    <property type="project" value="InterPro"/>
</dbReference>
<dbReference type="NCBIfam" id="TIGR01787">
    <property type="entry name" value="squalene_cyclas"/>
    <property type="match status" value="1"/>
</dbReference>
<evidence type="ECO:0000256" key="1">
    <source>
        <dbReference type="ARBA" id="ARBA00009755"/>
    </source>
</evidence>
<protein>
    <recommendedName>
        <fullName evidence="3">Squalene cyclase C-terminal domain-containing protein</fullName>
    </recommendedName>
</protein>
<evidence type="ECO:0000259" key="3">
    <source>
        <dbReference type="Pfam" id="PF13243"/>
    </source>
</evidence>
<reference evidence="5" key="1">
    <citation type="journal article" date="2020" name="Nat. Commun.">
        <title>Genome assembly of wild tea tree DASZ reveals pedigree and selection history of tea varieties.</title>
        <authorList>
            <person name="Zhang W."/>
            <person name="Zhang Y."/>
            <person name="Qiu H."/>
            <person name="Guo Y."/>
            <person name="Wan H."/>
            <person name="Zhang X."/>
            <person name="Scossa F."/>
            <person name="Alseekh S."/>
            <person name="Zhang Q."/>
            <person name="Wang P."/>
            <person name="Xu L."/>
            <person name="Schmidt M.H."/>
            <person name="Jia X."/>
            <person name="Li D."/>
            <person name="Zhu A."/>
            <person name="Guo F."/>
            <person name="Chen W."/>
            <person name="Ni D."/>
            <person name="Usadel B."/>
            <person name="Fernie A.R."/>
            <person name="Wen W."/>
        </authorList>
    </citation>
    <scope>NUCLEOTIDE SEQUENCE [LARGE SCALE GENOMIC DNA]</scope>
    <source>
        <strain evidence="5">cv. G240</strain>
    </source>
</reference>
<dbReference type="SUPFAM" id="SSF48239">
    <property type="entry name" value="Terpenoid cyclases/Protein prenyltransferases"/>
    <property type="match status" value="1"/>
</dbReference>
<dbReference type="InterPro" id="IPR008930">
    <property type="entry name" value="Terpenoid_cyclase/PrenylTrfase"/>
</dbReference>
<feature type="domain" description="Squalene cyclase C-terminal" evidence="3">
    <location>
        <begin position="168"/>
        <end position="419"/>
    </location>
</feature>
<name>A0A7J7GVF7_CAMSI</name>
<accession>A0A7J7GVF7</accession>
<evidence type="ECO:0000256" key="2">
    <source>
        <dbReference type="ARBA" id="ARBA00022737"/>
    </source>
</evidence>
<comment type="similarity">
    <text evidence="1">Belongs to the terpene cyclase/mutase family.</text>
</comment>
<keyword evidence="2" id="KW-0677">Repeat</keyword>
<dbReference type="PANTHER" id="PTHR11764">
    <property type="entry name" value="TERPENE CYCLASE/MUTASE FAMILY MEMBER"/>
    <property type="match status" value="1"/>
</dbReference>
<dbReference type="PANTHER" id="PTHR11764:SF71">
    <property type="entry name" value="TERPENE CYCLASE_MUTASE FAMILY MEMBER"/>
    <property type="match status" value="1"/>
</dbReference>
<dbReference type="Gene3D" id="1.50.10.20">
    <property type="match status" value="1"/>
</dbReference>
<dbReference type="EMBL" id="JACBKZ010000008">
    <property type="protein sequence ID" value="KAF5944749.1"/>
    <property type="molecule type" value="Genomic_DNA"/>
</dbReference>
<dbReference type="GO" id="GO:0042300">
    <property type="term" value="F:beta-amyrin synthase activity"/>
    <property type="evidence" value="ECO:0007669"/>
    <property type="project" value="TreeGrafter"/>
</dbReference>
<dbReference type="GO" id="GO:0005811">
    <property type="term" value="C:lipid droplet"/>
    <property type="evidence" value="ECO:0007669"/>
    <property type="project" value="InterPro"/>
</dbReference>
<evidence type="ECO:0000313" key="5">
    <source>
        <dbReference type="Proteomes" id="UP000593564"/>
    </source>
</evidence>
<keyword evidence="5" id="KW-1185">Reference proteome</keyword>
<evidence type="ECO:0000313" key="4">
    <source>
        <dbReference type="EMBL" id="KAF5944749.1"/>
    </source>
</evidence>
<dbReference type="InterPro" id="IPR018333">
    <property type="entry name" value="Squalene_cyclase"/>
</dbReference>
<dbReference type="Pfam" id="PF13243">
    <property type="entry name" value="SQHop_cyclase_C"/>
    <property type="match status" value="1"/>
</dbReference>
<gene>
    <name evidence="4" type="ORF">HYC85_018826</name>
</gene>
<dbReference type="FunFam" id="1.50.10.20:FF:000011">
    <property type="entry name" value="Terpene cyclase/mutase family member"/>
    <property type="match status" value="1"/>
</dbReference>
<reference evidence="4 5" key="2">
    <citation type="submission" date="2020-07" db="EMBL/GenBank/DDBJ databases">
        <title>Genome assembly of wild tea tree DASZ reveals pedigree and selection history of tea varieties.</title>
        <authorList>
            <person name="Zhang W."/>
        </authorList>
    </citation>
    <scope>NUCLEOTIDE SEQUENCE [LARGE SCALE GENOMIC DNA]</scope>
    <source>
        <strain evidence="5">cv. G240</strain>
        <tissue evidence="4">Leaf</tissue>
    </source>
</reference>
<dbReference type="InterPro" id="IPR032696">
    <property type="entry name" value="SQ_cyclase_C"/>
</dbReference>